<accession>E6WSB4</accession>
<feature type="chain" id="PRO_5003212397" description="Secreted protein" evidence="2">
    <location>
        <begin position="43"/>
        <end position="157"/>
    </location>
</feature>
<keyword evidence="4" id="KW-1185">Reference proteome</keyword>
<evidence type="ECO:0000256" key="2">
    <source>
        <dbReference type="SAM" id="SignalP"/>
    </source>
</evidence>
<dbReference type="KEGG" id="psu:Psesu_1215"/>
<name>E6WSB4_PSEUU</name>
<reference evidence="3 4" key="1">
    <citation type="submission" date="2011-01" db="EMBL/GenBank/DDBJ databases">
        <title>Complete sequence of Pseudoxanthomonas suwonensis 11-1.</title>
        <authorList>
            <consortium name="US DOE Joint Genome Institute"/>
            <person name="Lucas S."/>
            <person name="Copeland A."/>
            <person name="Lapidus A."/>
            <person name="Cheng J.-F."/>
            <person name="Goodwin L."/>
            <person name="Pitluck S."/>
            <person name="Teshima H."/>
            <person name="Detter J.C."/>
            <person name="Han C."/>
            <person name="Tapia R."/>
            <person name="Land M."/>
            <person name="Hauser L."/>
            <person name="Kyrpides N."/>
            <person name="Ivanova N."/>
            <person name="Ovchinnikova G."/>
            <person name="Siebers A.K."/>
            <person name="Allgaier M."/>
            <person name="Thelen M.P."/>
            <person name="Hugenholtz P."/>
            <person name="Gladden J."/>
            <person name="Woyke T."/>
        </authorList>
    </citation>
    <scope>NUCLEOTIDE SEQUENCE [LARGE SCALE GENOMIC DNA]</scope>
    <source>
        <strain evidence="4">11-1</strain>
    </source>
</reference>
<evidence type="ECO:0008006" key="5">
    <source>
        <dbReference type="Google" id="ProtNLM"/>
    </source>
</evidence>
<dbReference type="AlphaFoldDB" id="E6WSB4"/>
<protein>
    <recommendedName>
        <fullName evidence="5">Secreted protein</fullName>
    </recommendedName>
</protein>
<dbReference type="EMBL" id="CP002446">
    <property type="protein sequence ID" value="ADV27063.1"/>
    <property type="molecule type" value="Genomic_DNA"/>
</dbReference>
<organism evidence="3 4">
    <name type="scientific">Pseudoxanthomonas suwonensis (strain 11-1)</name>
    <dbReference type="NCBI Taxonomy" id="743721"/>
    <lineage>
        <taxon>Bacteria</taxon>
        <taxon>Pseudomonadati</taxon>
        <taxon>Pseudomonadota</taxon>
        <taxon>Gammaproteobacteria</taxon>
        <taxon>Lysobacterales</taxon>
        <taxon>Lysobacteraceae</taxon>
        <taxon>Pseudoxanthomonas</taxon>
    </lineage>
</organism>
<dbReference type="STRING" id="743721.Psesu_1215"/>
<feature type="signal peptide" evidence="2">
    <location>
        <begin position="1"/>
        <end position="42"/>
    </location>
</feature>
<sequence>MPRSPRFWYRSGMSQHPCPALRSLPAIRMAGPLLLAATCACAAPPAQRAAFTAPDTSGPIASKPPIEQPPGKDLPRPGQPGYEVPGSRIVVPTRMQPGSQATAKVPVGSIVEAFGTRTEATDGRVLLQAPTTPGRYDVRVTAPDRPPMKLVVEVATP</sequence>
<evidence type="ECO:0000313" key="3">
    <source>
        <dbReference type="EMBL" id="ADV27063.1"/>
    </source>
</evidence>
<evidence type="ECO:0000313" key="4">
    <source>
        <dbReference type="Proteomes" id="UP000008632"/>
    </source>
</evidence>
<dbReference type="HOGENOM" id="CLU_1676403_0_0_6"/>
<evidence type="ECO:0000256" key="1">
    <source>
        <dbReference type="SAM" id="MobiDB-lite"/>
    </source>
</evidence>
<gene>
    <name evidence="3" type="ordered locus">Psesu_1215</name>
</gene>
<feature type="region of interest" description="Disordered" evidence="1">
    <location>
        <begin position="46"/>
        <end position="86"/>
    </location>
</feature>
<dbReference type="Proteomes" id="UP000008632">
    <property type="component" value="Chromosome"/>
</dbReference>
<proteinExistence type="predicted"/>
<keyword evidence="2" id="KW-0732">Signal</keyword>